<evidence type="ECO:0000313" key="3">
    <source>
        <dbReference type="Proteomes" id="UP000178615"/>
    </source>
</evidence>
<evidence type="ECO:0000313" key="2">
    <source>
        <dbReference type="EMBL" id="OGC46425.1"/>
    </source>
</evidence>
<dbReference type="InterPro" id="IPR036104">
    <property type="entry name" value="BFN_sf"/>
</dbReference>
<dbReference type="EMBL" id="MEUV01000004">
    <property type="protein sequence ID" value="OGC46425.1"/>
    <property type="molecule type" value="Genomic_DNA"/>
</dbReference>
<organism evidence="2 3">
    <name type="scientific">candidate division WWE3 bacterium RBG_19FT_COMBO_34_6</name>
    <dbReference type="NCBI Taxonomy" id="1802612"/>
    <lineage>
        <taxon>Bacteria</taxon>
        <taxon>Katanobacteria</taxon>
    </lineage>
</organism>
<dbReference type="Pfam" id="PF02577">
    <property type="entry name" value="BFN_dom"/>
    <property type="match status" value="1"/>
</dbReference>
<dbReference type="SUPFAM" id="SSF103256">
    <property type="entry name" value="Hypothetical protein TM0160"/>
    <property type="match status" value="1"/>
</dbReference>
<dbReference type="AlphaFoldDB" id="A0A1F4UN70"/>
<dbReference type="PROSITE" id="PS51658">
    <property type="entry name" value="BFN"/>
    <property type="match status" value="1"/>
</dbReference>
<sequence length="147" mass="17070">MLKKLDFIALIPNEQTKAHNYIAYLIQKQDKIILPLDIQKTEAVRYLKSSNSHEFVNPSTHNTVYRIFMGLNIKINNISFYKYDGENFYTYLDVESNNKNIKINVSPIDGLILSKMSNCPIYVKDEILYQTGIKLTEKVLRDALFEG</sequence>
<comment type="caution">
    <text evidence="2">The sequence shown here is derived from an EMBL/GenBank/DDBJ whole genome shotgun (WGS) entry which is preliminary data.</text>
</comment>
<dbReference type="Gene3D" id="3.10.690.10">
    <property type="entry name" value="Bifunctional nuclease domain"/>
    <property type="match status" value="1"/>
</dbReference>
<evidence type="ECO:0000259" key="1">
    <source>
        <dbReference type="PROSITE" id="PS51658"/>
    </source>
</evidence>
<proteinExistence type="predicted"/>
<dbReference type="InterPro" id="IPR003729">
    <property type="entry name" value="Bi_nuclease_dom"/>
</dbReference>
<gene>
    <name evidence="2" type="ORF">A2V49_02735</name>
</gene>
<dbReference type="Proteomes" id="UP000178615">
    <property type="component" value="Unassembled WGS sequence"/>
</dbReference>
<dbReference type="GO" id="GO:0004518">
    <property type="term" value="F:nuclease activity"/>
    <property type="evidence" value="ECO:0007669"/>
    <property type="project" value="InterPro"/>
</dbReference>
<feature type="domain" description="BFN" evidence="1">
    <location>
        <begin position="2"/>
        <end position="135"/>
    </location>
</feature>
<reference evidence="2 3" key="1">
    <citation type="journal article" date="2016" name="Nat. Commun.">
        <title>Thousands of microbial genomes shed light on interconnected biogeochemical processes in an aquifer system.</title>
        <authorList>
            <person name="Anantharaman K."/>
            <person name="Brown C.T."/>
            <person name="Hug L.A."/>
            <person name="Sharon I."/>
            <person name="Castelle C.J."/>
            <person name="Probst A.J."/>
            <person name="Thomas B.C."/>
            <person name="Singh A."/>
            <person name="Wilkins M.J."/>
            <person name="Karaoz U."/>
            <person name="Brodie E.L."/>
            <person name="Williams K.H."/>
            <person name="Hubbard S.S."/>
            <person name="Banfield J.F."/>
        </authorList>
    </citation>
    <scope>NUCLEOTIDE SEQUENCE [LARGE SCALE GENOMIC DNA]</scope>
</reference>
<protein>
    <recommendedName>
        <fullName evidence="1">BFN domain-containing protein</fullName>
    </recommendedName>
</protein>
<name>A0A1F4UN70_UNCKA</name>
<accession>A0A1F4UN70</accession>